<proteinExistence type="predicted"/>
<reference evidence="2 3" key="2">
    <citation type="submission" date="2018-11" db="EMBL/GenBank/DDBJ databases">
        <authorList>
            <consortium name="Pathogen Informatics"/>
        </authorList>
    </citation>
    <scope>NUCLEOTIDE SEQUENCE [LARGE SCALE GENOMIC DNA]</scope>
</reference>
<sequence length="89" mass="10496">MDYEKLVNDFRQAFNAGMMSSAANRRKQLEALRTMLIENEEEICEAVYKDLHRPKNETVSFETTFLVLEITKTLDEFEGWMKPTKVWST</sequence>
<gene>
    <name evidence="2" type="ORF">GPUH_LOCUS4611</name>
</gene>
<keyword evidence="1" id="KW-0560">Oxidoreductase</keyword>
<keyword evidence="3" id="KW-1185">Reference proteome</keyword>
<dbReference type="InterPro" id="IPR016162">
    <property type="entry name" value="Ald_DH_N"/>
</dbReference>
<evidence type="ECO:0000256" key="1">
    <source>
        <dbReference type="ARBA" id="ARBA00023002"/>
    </source>
</evidence>
<dbReference type="GO" id="GO:0004029">
    <property type="term" value="F:aldehyde dehydrogenase (NAD+) activity"/>
    <property type="evidence" value="ECO:0007669"/>
    <property type="project" value="TreeGrafter"/>
</dbReference>
<dbReference type="EMBL" id="UYRT01008918">
    <property type="protein sequence ID" value="VDK46194.1"/>
    <property type="molecule type" value="Genomic_DNA"/>
</dbReference>
<dbReference type="GO" id="GO:0006081">
    <property type="term" value="P:aldehyde metabolic process"/>
    <property type="evidence" value="ECO:0007669"/>
    <property type="project" value="InterPro"/>
</dbReference>
<name>A0A183D7B9_9BILA</name>
<dbReference type="WBParaSite" id="GPUH_0000461701-mRNA-1">
    <property type="protein sequence ID" value="GPUH_0000461701-mRNA-1"/>
    <property type="gene ID" value="GPUH_0000461701"/>
</dbReference>
<dbReference type="PANTHER" id="PTHR43570:SF16">
    <property type="entry name" value="ALDEHYDE DEHYDROGENASE TYPE III, ISOFORM Q"/>
    <property type="match status" value="1"/>
</dbReference>
<dbReference type="OrthoDB" id="440325at2759"/>
<dbReference type="AlphaFoldDB" id="A0A183D7B9"/>
<protein>
    <submittedName>
        <fullName evidence="4">Aldehyde dehydrogenase family protein</fullName>
    </submittedName>
</protein>
<dbReference type="GO" id="GO:0005737">
    <property type="term" value="C:cytoplasm"/>
    <property type="evidence" value="ECO:0007669"/>
    <property type="project" value="TreeGrafter"/>
</dbReference>
<dbReference type="Proteomes" id="UP000271098">
    <property type="component" value="Unassembled WGS sequence"/>
</dbReference>
<reference evidence="4" key="1">
    <citation type="submission" date="2016-06" db="UniProtKB">
        <authorList>
            <consortium name="WormBaseParasite"/>
        </authorList>
    </citation>
    <scope>IDENTIFICATION</scope>
</reference>
<evidence type="ECO:0000313" key="4">
    <source>
        <dbReference type="WBParaSite" id="GPUH_0000461701-mRNA-1"/>
    </source>
</evidence>
<dbReference type="SUPFAM" id="SSF53720">
    <property type="entry name" value="ALDH-like"/>
    <property type="match status" value="1"/>
</dbReference>
<dbReference type="Gene3D" id="3.40.605.10">
    <property type="entry name" value="Aldehyde Dehydrogenase, Chain A, domain 1"/>
    <property type="match status" value="1"/>
</dbReference>
<evidence type="ECO:0000313" key="3">
    <source>
        <dbReference type="Proteomes" id="UP000271098"/>
    </source>
</evidence>
<evidence type="ECO:0000313" key="2">
    <source>
        <dbReference type="EMBL" id="VDK46194.1"/>
    </source>
</evidence>
<dbReference type="InterPro" id="IPR012394">
    <property type="entry name" value="Aldehyde_DH_NAD(P)"/>
</dbReference>
<organism evidence="4">
    <name type="scientific">Gongylonema pulchrum</name>
    <dbReference type="NCBI Taxonomy" id="637853"/>
    <lineage>
        <taxon>Eukaryota</taxon>
        <taxon>Metazoa</taxon>
        <taxon>Ecdysozoa</taxon>
        <taxon>Nematoda</taxon>
        <taxon>Chromadorea</taxon>
        <taxon>Rhabditida</taxon>
        <taxon>Spirurina</taxon>
        <taxon>Spiruromorpha</taxon>
        <taxon>Spiruroidea</taxon>
        <taxon>Gongylonematidae</taxon>
        <taxon>Gongylonema</taxon>
    </lineage>
</organism>
<accession>A0A183D7B9</accession>
<dbReference type="InterPro" id="IPR016161">
    <property type="entry name" value="Ald_DH/histidinol_DH"/>
</dbReference>
<dbReference type="PANTHER" id="PTHR43570">
    <property type="entry name" value="ALDEHYDE DEHYDROGENASE"/>
    <property type="match status" value="1"/>
</dbReference>